<dbReference type="STRING" id="173990.SAMN05660691_02111"/>
<feature type="signal peptide" evidence="3">
    <location>
        <begin position="1"/>
        <end position="20"/>
    </location>
</feature>
<gene>
    <name evidence="4" type="ORF">SAMN05660691_02111</name>
</gene>
<dbReference type="SMART" id="SM00935">
    <property type="entry name" value="OmpH"/>
    <property type="match status" value="1"/>
</dbReference>
<evidence type="ECO:0000313" key="5">
    <source>
        <dbReference type="Proteomes" id="UP000199371"/>
    </source>
</evidence>
<evidence type="ECO:0000256" key="2">
    <source>
        <dbReference type="PIRNR" id="PIRNR002094"/>
    </source>
</evidence>
<evidence type="ECO:0000256" key="1">
    <source>
        <dbReference type="ARBA" id="ARBA00022729"/>
    </source>
</evidence>
<dbReference type="AlphaFoldDB" id="A0A1H6LS05"/>
<dbReference type="PANTHER" id="PTHR35089:SF1">
    <property type="entry name" value="CHAPERONE PROTEIN SKP"/>
    <property type="match status" value="1"/>
</dbReference>
<dbReference type="SUPFAM" id="SSF111384">
    <property type="entry name" value="OmpH-like"/>
    <property type="match status" value="1"/>
</dbReference>
<dbReference type="Pfam" id="PF03938">
    <property type="entry name" value="OmpH"/>
    <property type="match status" value="1"/>
</dbReference>
<organism evidence="4 5">
    <name type="scientific">Rheinheimera pacifica</name>
    <dbReference type="NCBI Taxonomy" id="173990"/>
    <lineage>
        <taxon>Bacteria</taxon>
        <taxon>Pseudomonadati</taxon>
        <taxon>Pseudomonadota</taxon>
        <taxon>Gammaproteobacteria</taxon>
        <taxon>Chromatiales</taxon>
        <taxon>Chromatiaceae</taxon>
        <taxon>Rheinheimera</taxon>
    </lineage>
</organism>
<sequence>MFNRKIVKSAVLLIAGLVLAGNVAAKEMKIAFVDVQAVAAQIPQSAAMQETIKNEFAKRIEAVGKLEKDINFNIEKLRRDGPTMSEKQQDELKTALTNQRQQYEQLARPLDEEIRNRQAEERNKVLALIKAAIDVVAEREKFDMVLNSGAAVYAKPEYDISEAVVAQASKAK</sequence>
<protein>
    <submittedName>
        <fullName evidence="4">Outer membrane protein</fullName>
    </submittedName>
</protein>
<accession>A0A1H6LS05</accession>
<dbReference type="OrthoDB" id="5767138at2"/>
<feature type="chain" id="PRO_5011720143" evidence="3">
    <location>
        <begin position="21"/>
        <end position="172"/>
    </location>
</feature>
<dbReference type="GO" id="GO:0050821">
    <property type="term" value="P:protein stabilization"/>
    <property type="evidence" value="ECO:0007669"/>
    <property type="project" value="TreeGrafter"/>
</dbReference>
<dbReference type="Proteomes" id="UP000199371">
    <property type="component" value="Unassembled WGS sequence"/>
</dbReference>
<reference evidence="5" key="1">
    <citation type="submission" date="2016-10" db="EMBL/GenBank/DDBJ databases">
        <authorList>
            <person name="Varghese N."/>
            <person name="Submissions S."/>
        </authorList>
    </citation>
    <scope>NUCLEOTIDE SEQUENCE [LARGE SCALE GENOMIC DNA]</scope>
    <source>
        <strain evidence="5">DSM 17616</strain>
    </source>
</reference>
<evidence type="ECO:0000256" key="3">
    <source>
        <dbReference type="SAM" id="SignalP"/>
    </source>
</evidence>
<keyword evidence="1 3" id="KW-0732">Signal</keyword>
<dbReference type="GO" id="GO:0005829">
    <property type="term" value="C:cytosol"/>
    <property type="evidence" value="ECO:0007669"/>
    <property type="project" value="TreeGrafter"/>
</dbReference>
<dbReference type="GO" id="GO:0051082">
    <property type="term" value="F:unfolded protein binding"/>
    <property type="evidence" value="ECO:0007669"/>
    <property type="project" value="InterPro"/>
</dbReference>
<dbReference type="Gene3D" id="3.30.910.20">
    <property type="entry name" value="Skp domain"/>
    <property type="match status" value="1"/>
</dbReference>
<dbReference type="EMBL" id="FNXF01000007">
    <property type="protein sequence ID" value="SEH91519.1"/>
    <property type="molecule type" value="Genomic_DNA"/>
</dbReference>
<proteinExistence type="inferred from homology"/>
<dbReference type="InterPro" id="IPR005632">
    <property type="entry name" value="Chaperone_Skp"/>
</dbReference>
<dbReference type="PIRSF" id="PIRSF002094">
    <property type="entry name" value="OMP26_Skp"/>
    <property type="match status" value="1"/>
</dbReference>
<dbReference type="PANTHER" id="PTHR35089">
    <property type="entry name" value="CHAPERONE PROTEIN SKP"/>
    <property type="match status" value="1"/>
</dbReference>
<dbReference type="RefSeq" id="WP_092793081.1">
    <property type="nucleotide sequence ID" value="NZ_FNXF01000007.1"/>
</dbReference>
<comment type="similarity">
    <text evidence="2">Belongs to the skp family.</text>
</comment>
<name>A0A1H6LS05_9GAMM</name>
<evidence type="ECO:0000313" key="4">
    <source>
        <dbReference type="EMBL" id="SEH91519.1"/>
    </source>
</evidence>
<keyword evidence="5" id="KW-1185">Reference proteome</keyword>
<dbReference type="InterPro" id="IPR024930">
    <property type="entry name" value="Skp_dom_sf"/>
</dbReference>